<dbReference type="RefSeq" id="WP_369702676.1">
    <property type="nucleotide sequence ID" value="NZ_JBGEWD010000001.1"/>
</dbReference>
<evidence type="ECO:0000313" key="1">
    <source>
        <dbReference type="EMBL" id="MEY7998792.1"/>
    </source>
</evidence>
<comment type="caution">
    <text evidence="1">The sequence shown here is derived from an EMBL/GenBank/DDBJ whole genome shotgun (WGS) entry which is preliminary data.</text>
</comment>
<gene>
    <name evidence="1" type="ORF">AB8U03_01045</name>
</gene>
<sequence length="233" mass="27895">MVLVLDADEIVKQFDRNSILEFCNCSDNQSKVGRLKKVNEYEHSYGKRRYIERISRLFNKNSFCYSGTIHEQVVRKNKINYDTSNIDITIDHIGYFREVLKRTNKIYRNILMLKEELIKDQKDPYINYQLGKSYFLEKNYKKAVLYFKRSILSVDNFNYEYAEDLVESYGYALLNLNKFSETVIIEKYKRYYLSSLEYNFILALIYMNNSKSQQVVKTFLHCTEFKDSIKEVG</sequence>
<dbReference type="InterPro" id="IPR011990">
    <property type="entry name" value="TPR-like_helical_dom_sf"/>
</dbReference>
<name>A0ABV4BKL8_9CLOT</name>
<proteinExistence type="predicted"/>
<evidence type="ECO:0000313" key="2">
    <source>
        <dbReference type="Proteomes" id="UP001564657"/>
    </source>
</evidence>
<reference evidence="1 2" key="1">
    <citation type="submission" date="2024-08" db="EMBL/GenBank/DDBJ databases">
        <title>Clostridium lapicellarii sp. nov., and Clostridium renhuaiense sp. nov., two species isolated from the mud in a fermentation cellar used for producing sauce-flavour Chinese liquors.</title>
        <authorList>
            <person name="Yang F."/>
            <person name="Wang H."/>
            <person name="Chen L.Q."/>
            <person name="Zhou N."/>
            <person name="Lu J.J."/>
            <person name="Pu X.X."/>
            <person name="Wan B."/>
            <person name="Wang L."/>
            <person name="Liu S.J."/>
        </authorList>
    </citation>
    <scope>NUCLEOTIDE SEQUENCE [LARGE SCALE GENOMIC DNA]</scope>
    <source>
        <strain evidence="1 2">MT-5</strain>
    </source>
</reference>
<dbReference type="Proteomes" id="UP001564657">
    <property type="component" value="Unassembled WGS sequence"/>
</dbReference>
<dbReference type="Gene3D" id="1.25.40.10">
    <property type="entry name" value="Tetratricopeptide repeat domain"/>
    <property type="match status" value="1"/>
</dbReference>
<dbReference type="SUPFAM" id="SSF81901">
    <property type="entry name" value="HCP-like"/>
    <property type="match status" value="1"/>
</dbReference>
<protein>
    <recommendedName>
        <fullName evidence="3">Tetratricopeptide repeat protein</fullName>
    </recommendedName>
</protein>
<dbReference type="EMBL" id="JBGEWD010000001">
    <property type="protein sequence ID" value="MEY7998792.1"/>
    <property type="molecule type" value="Genomic_DNA"/>
</dbReference>
<organism evidence="1 2">
    <name type="scientific">Clostridium moutaii</name>
    <dbReference type="NCBI Taxonomy" id="3240932"/>
    <lineage>
        <taxon>Bacteria</taxon>
        <taxon>Bacillati</taxon>
        <taxon>Bacillota</taxon>
        <taxon>Clostridia</taxon>
        <taxon>Eubacteriales</taxon>
        <taxon>Clostridiaceae</taxon>
        <taxon>Clostridium</taxon>
    </lineage>
</organism>
<evidence type="ECO:0008006" key="3">
    <source>
        <dbReference type="Google" id="ProtNLM"/>
    </source>
</evidence>
<keyword evidence="2" id="KW-1185">Reference proteome</keyword>
<accession>A0ABV4BKL8</accession>